<organism evidence="3 4">
    <name type="scientific">Coemansia guatemalensis</name>
    <dbReference type="NCBI Taxonomy" id="2761395"/>
    <lineage>
        <taxon>Eukaryota</taxon>
        <taxon>Fungi</taxon>
        <taxon>Fungi incertae sedis</taxon>
        <taxon>Zoopagomycota</taxon>
        <taxon>Kickxellomycotina</taxon>
        <taxon>Kickxellomycetes</taxon>
        <taxon>Kickxellales</taxon>
        <taxon>Kickxellaceae</taxon>
        <taxon>Coemansia</taxon>
    </lineage>
</organism>
<accession>A0A9W8HRN4</accession>
<protein>
    <recommendedName>
        <fullName evidence="2">AMP-dependent synthetase/ligase domain-containing protein</fullName>
    </recommendedName>
</protein>
<feature type="region of interest" description="Disordered" evidence="1">
    <location>
        <begin position="1"/>
        <end position="35"/>
    </location>
</feature>
<gene>
    <name evidence="3" type="ORF">H4R20_004686</name>
</gene>
<evidence type="ECO:0000256" key="1">
    <source>
        <dbReference type="SAM" id="MobiDB-lite"/>
    </source>
</evidence>
<dbReference type="OrthoDB" id="1935670at2759"/>
<feature type="compositionally biased region" description="Polar residues" evidence="1">
    <location>
        <begin position="12"/>
        <end position="23"/>
    </location>
</feature>
<name>A0A9W8HRN4_9FUNG</name>
<dbReference type="Proteomes" id="UP001140094">
    <property type="component" value="Unassembled WGS sequence"/>
</dbReference>
<feature type="domain" description="AMP-dependent synthetase/ligase" evidence="2">
    <location>
        <begin position="62"/>
        <end position="190"/>
    </location>
</feature>
<feature type="compositionally biased region" description="Basic residues" evidence="1">
    <location>
        <begin position="24"/>
        <end position="35"/>
    </location>
</feature>
<evidence type="ECO:0000313" key="4">
    <source>
        <dbReference type="Proteomes" id="UP001140094"/>
    </source>
</evidence>
<dbReference type="EMBL" id="JANBUO010001316">
    <property type="protein sequence ID" value="KAJ2798805.1"/>
    <property type="molecule type" value="Genomic_DNA"/>
</dbReference>
<dbReference type="Pfam" id="PF00501">
    <property type="entry name" value="AMP-binding"/>
    <property type="match status" value="1"/>
</dbReference>
<feature type="compositionally biased region" description="Polar residues" evidence="1">
    <location>
        <begin position="289"/>
        <end position="307"/>
    </location>
</feature>
<dbReference type="AlphaFoldDB" id="A0A9W8HRN4"/>
<dbReference type="Gene3D" id="3.40.50.12780">
    <property type="entry name" value="N-terminal domain of ligase-like"/>
    <property type="match status" value="1"/>
</dbReference>
<dbReference type="InterPro" id="IPR000873">
    <property type="entry name" value="AMP-dep_synth/lig_dom"/>
</dbReference>
<feature type="region of interest" description="Disordered" evidence="1">
    <location>
        <begin position="270"/>
        <end position="311"/>
    </location>
</feature>
<comment type="caution">
    <text evidence="3">The sequence shown here is derived from an EMBL/GenBank/DDBJ whole genome shotgun (WGS) entry which is preliminary data.</text>
</comment>
<proteinExistence type="predicted"/>
<sequence length="322" mass="36049">MAPGRPSPLRRTPNQGNGHSFSNGRRHERQRRQRRPSNVYGLPEYLYQAHARLDYPEEYYRELPLLIDAENGREITHEDLHTCASVLAENLEARFGIAPGESVAIMAIPSVDVPIAIIAAWIARVGVAVLPQNIPTDEIRHILSQQHMVRVYFVSRELLPLLQRLLADLTQHVADSEPHQIVVLDSDQSAVINETSSSGAIWNVHDLYYLHPGQMPLERPHLSYQEAQEHTSIIYYNHGEDSLGQLTITPTALSHDNLITLYNNMLRRSPSLPSTAPQSARPAADAISRPQTPVAQRVGDSTTSASRRPSEIAFSVLRMHQA</sequence>
<dbReference type="SUPFAM" id="SSF56801">
    <property type="entry name" value="Acetyl-CoA synthetase-like"/>
    <property type="match status" value="1"/>
</dbReference>
<reference evidence="3" key="1">
    <citation type="submission" date="2022-07" db="EMBL/GenBank/DDBJ databases">
        <title>Phylogenomic reconstructions and comparative analyses of Kickxellomycotina fungi.</title>
        <authorList>
            <person name="Reynolds N.K."/>
            <person name="Stajich J.E."/>
            <person name="Barry K."/>
            <person name="Grigoriev I.V."/>
            <person name="Crous P."/>
            <person name="Smith M.E."/>
        </authorList>
    </citation>
    <scope>NUCLEOTIDE SEQUENCE</scope>
    <source>
        <strain evidence="3">NRRL 1565</strain>
    </source>
</reference>
<evidence type="ECO:0000259" key="2">
    <source>
        <dbReference type="Pfam" id="PF00501"/>
    </source>
</evidence>
<dbReference type="InterPro" id="IPR042099">
    <property type="entry name" value="ANL_N_sf"/>
</dbReference>
<keyword evidence="4" id="KW-1185">Reference proteome</keyword>
<evidence type="ECO:0000313" key="3">
    <source>
        <dbReference type="EMBL" id="KAJ2798805.1"/>
    </source>
</evidence>
<feature type="non-terminal residue" evidence="3">
    <location>
        <position position="322"/>
    </location>
</feature>